<dbReference type="EC" id="2.7.7.65" evidence="1"/>
<dbReference type="InterPro" id="IPR050469">
    <property type="entry name" value="Diguanylate_Cyclase"/>
</dbReference>
<dbReference type="InterPro" id="IPR011990">
    <property type="entry name" value="TPR-like_helical_dom_sf"/>
</dbReference>
<dbReference type="InterPro" id="IPR000160">
    <property type="entry name" value="GGDEF_dom"/>
</dbReference>
<gene>
    <name evidence="4" type="ORF">AACH06_29470</name>
</gene>
<evidence type="ECO:0000259" key="3">
    <source>
        <dbReference type="PROSITE" id="PS50887"/>
    </source>
</evidence>
<evidence type="ECO:0000313" key="5">
    <source>
        <dbReference type="Proteomes" id="UP001371218"/>
    </source>
</evidence>
<dbReference type="Gene3D" id="3.30.70.270">
    <property type="match status" value="1"/>
</dbReference>
<name>A0ABU9C1M3_9BURK</name>
<organism evidence="4 5">
    <name type="scientific">Ideonella lacteola</name>
    <dbReference type="NCBI Taxonomy" id="2984193"/>
    <lineage>
        <taxon>Bacteria</taxon>
        <taxon>Pseudomonadati</taxon>
        <taxon>Pseudomonadota</taxon>
        <taxon>Betaproteobacteria</taxon>
        <taxon>Burkholderiales</taxon>
        <taxon>Sphaerotilaceae</taxon>
        <taxon>Ideonella</taxon>
    </lineage>
</organism>
<evidence type="ECO:0000256" key="2">
    <source>
        <dbReference type="ARBA" id="ARBA00034247"/>
    </source>
</evidence>
<dbReference type="EMBL" id="JBBUTG010000044">
    <property type="protein sequence ID" value="MEK8034965.1"/>
    <property type="molecule type" value="Genomic_DNA"/>
</dbReference>
<feature type="domain" description="GGDEF" evidence="3">
    <location>
        <begin position="382"/>
        <end position="513"/>
    </location>
</feature>
<accession>A0ABU9C1M3</accession>
<keyword evidence="5" id="KW-1185">Reference proteome</keyword>
<proteinExistence type="predicted"/>
<dbReference type="Proteomes" id="UP001371218">
    <property type="component" value="Unassembled WGS sequence"/>
</dbReference>
<dbReference type="RefSeq" id="WP_341429399.1">
    <property type="nucleotide sequence ID" value="NZ_JBBUTG010000044.1"/>
</dbReference>
<keyword evidence="4" id="KW-0548">Nucleotidyltransferase</keyword>
<sequence>MSDDDIDAQTQRLIQRGEIDRAVSLARERSNHTTGAARGWALLALASACNSAGHFSEALRSALTADALFTECDDAAGAHEALLRAATALRAAGDHAAAIELLERVEQHARAQGDEHKLAQALRMIGINSSILGRHQHAVSCLTEAKALCRRVGSMADQINARLSLLNAHNREVEGLPATDLLRRSVCRGLVPAWQALADDCEGPDHRRMRAMALGNRAITLHALGRDEEAAAELRGLLPEYRALGMRPNEGLCLSELGHCLVALGRHAQARDEYLAALVVLNEGGTVEDRMAALEGLALAEEALGHPAAALAALKQLRALERQCSADAAQRAVMRRELRIELARLTSQWAREASEDPLTGLGNRRALQAWLAEHLPRVDRGETLSLVLLDLDHFKQINDRFGHGVGDEVLVKVARLLGVGCRAQDRAVRYGGEEFVLALAGTSRDGATDVAERVRQAVADHAWAKVSPELRVTASLGVADASEAAEAQALLTLADKRLYAAKIAGRNRVVTAG</sequence>
<dbReference type="CDD" id="cd01949">
    <property type="entry name" value="GGDEF"/>
    <property type="match status" value="1"/>
</dbReference>
<protein>
    <recommendedName>
        <fullName evidence="1">diguanylate cyclase</fullName>
        <ecNumber evidence="1">2.7.7.65</ecNumber>
    </recommendedName>
</protein>
<dbReference type="PANTHER" id="PTHR45138:SF9">
    <property type="entry name" value="DIGUANYLATE CYCLASE DGCM-RELATED"/>
    <property type="match status" value="1"/>
</dbReference>
<dbReference type="SMART" id="SM00028">
    <property type="entry name" value="TPR"/>
    <property type="match status" value="4"/>
</dbReference>
<dbReference type="SMART" id="SM00267">
    <property type="entry name" value="GGDEF"/>
    <property type="match status" value="1"/>
</dbReference>
<dbReference type="NCBIfam" id="TIGR00254">
    <property type="entry name" value="GGDEF"/>
    <property type="match status" value="1"/>
</dbReference>
<dbReference type="InterPro" id="IPR029787">
    <property type="entry name" value="Nucleotide_cyclase"/>
</dbReference>
<dbReference type="PROSITE" id="PS50887">
    <property type="entry name" value="GGDEF"/>
    <property type="match status" value="1"/>
</dbReference>
<dbReference type="SUPFAM" id="SSF48452">
    <property type="entry name" value="TPR-like"/>
    <property type="match status" value="2"/>
</dbReference>
<dbReference type="InterPro" id="IPR019734">
    <property type="entry name" value="TPR_rpt"/>
</dbReference>
<dbReference type="SUPFAM" id="SSF55073">
    <property type="entry name" value="Nucleotide cyclase"/>
    <property type="match status" value="1"/>
</dbReference>
<dbReference type="Pfam" id="PF00990">
    <property type="entry name" value="GGDEF"/>
    <property type="match status" value="1"/>
</dbReference>
<evidence type="ECO:0000313" key="4">
    <source>
        <dbReference type="EMBL" id="MEK8034965.1"/>
    </source>
</evidence>
<reference evidence="4 5" key="1">
    <citation type="submission" date="2024-04" db="EMBL/GenBank/DDBJ databases">
        <title>Novel species of the genus Ideonella isolated from streams.</title>
        <authorList>
            <person name="Lu H."/>
        </authorList>
    </citation>
    <scope>NUCLEOTIDE SEQUENCE [LARGE SCALE GENOMIC DNA]</scope>
    <source>
        <strain evidence="4 5">DXS29W</strain>
    </source>
</reference>
<comment type="caution">
    <text evidence="4">The sequence shown here is derived from an EMBL/GenBank/DDBJ whole genome shotgun (WGS) entry which is preliminary data.</text>
</comment>
<dbReference type="Gene3D" id="1.25.40.10">
    <property type="entry name" value="Tetratricopeptide repeat domain"/>
    <property type="match status" value="2"/>
</dbReference>
<comment type="catalytic activity">
    <reaction evidence="2">
        <text>2 GTP = 3',3'-c-di-GMP + 2 diphosphate</text>
        <dbReference type="Rhea" id="RHEA:24898"/>
        <dbReference type="ChEBI" id="CHEBI:33019"/>
        <dbReference type="ChEBI" id="CHEBI:37565"/>
        <dbReference type="ChEBI" id="CHEBI:58805"/>
        <dbReference type="EC" id="2.7.7.65"/>
    </reaction>
</comment>
<dbReference type="GO" id="GO:0052621">
    <property type="term" value="F:diguanylate cyclase activity"/>
    <property type="evidence" value="ECO:0007669"/>
    <property type="project" value="UniProtKB-EC"/>
</dbReference>
<dbReference type="InterPro" id="IPR043128">
    <property type="entry name" value="Rev_trsase/Diguanyl_cyclase"/>
</dbReference>
<dbReference type="PANTHER" id="PTHR45138">
    <property type="entry name" value="REGULATORY COMPONENTS OF SENSORY TRANSDUCTION SYSTEM"/>
    <property type="match status" value="1"/>
</dbReference>
<keyword evidence="4" id="KW-0808">Transferase</keyword>
<evidence type="ECO:0000256" key="1">
    <source>
        <dbReference type="ARBA" id="ARBA00012528"/>
    </source>
</evidence>